<dbReference type="EMBL" id="JBBPBN010000021">
    <property type="protein sequence ID" value="KAK9013961.1"/>
    <property type="molecule type" value="Genomic_DNA"/>
</dbReference>
<name>A0ABR2RLW3_9ROSI</name>
<dbReference type="InterPro" id="IPR007818">
    <property type="entry name" value="SHI"/>
</dbReference>
<dbReference type="PANTHER" id="PTHR31604">
    <property type="entry name" value="PROTEIN LATERAL ROOT PRIMORDIUM 1"/>
    <property type="match status" value="1"/>
</dbReference>
<evidence type="ECO:0000313" key="1">
    <source>
        <dbReference type="EMBL" id="KAK9013961.1"/>
    </source>
</evidence>
<comment type="caution">
    <text evidence="1">The sequence shown here is derived from an EMBL/GenBank/DDBJ whole genome shotgun (WGS) entry which is preliminary data.</text>
</comment>
<gene>
    <name evidence="1" type="ORF">V6N11_005136</name>
</gene>
<sequence>MEDGESEYAYQTTVKISGRVFKGFLYDQGIEGRDGIPNTSELHLGGGGNSRLSSSPILDPSEVYVADNCGFVG</sequence>
<dbReference type="NCBIfam" id="TIGR01624">
    <property type="entry name" value="LRP1_Cterm"/>
    <property type="match status" value="1"/>
</dbReference>
<dbReference type="Proteomes" id="UP001396334">
    <property type="component" value="Unassembled WGS sequence"/>
</dbReference>
<dbReference type="Pfam" id="PF05142">
    <property type="entry name" value="DUF702"/>
    <property type="match status" value="1"/>
</dbReference>
<proteinExistence type="predicted"/>
<organism evidence="1 2">
    <name type="scientific">Hibiscus sabdariffa</name>
    <name type="common">roselle</name>
    <dbReference type="NCBI Taxonomy" id="183260"/>
    <lineage>
        <taxon>Eukaryota</taxon>
        <taxon>Viridiplantae</taxon>
        <taxon>Streptophyta</taxon>
        <taxon>Embryophyta</taxon>
        <taxon>Tracheophyta</taxon>
        <taxon>Spermatophyta</taxon>
        <taxon>Magnoliopsida</taxon>
        <taxon>eudicotyledons</taxon>
        <taxon>Gunneridae</taxon>
        <taxon>Pentapetalae</taxon>
        <taxon>rosids</taxon>
        <taxon>malvids</taxon>
        <taxon>Malvales</taxon>
        <taxon>Malvaceae</taxon>
        <taxon>Malvoideae</taxon>
        <taxon>Hibiscus</taxon>
    </lineage>
</organism>
<dbReference type="PANTHER" id="PTHR31604:SF30">
    <property type="entry name" value="PROTEIN LATERAL ROOT PRIMORDIUM 1"/>
    <property type="match status" value="1"/>
</dbReference>
<reference evidence="1 2" key="1">
    <citation type="journal article" date="2024" name="G3 (Bethesda)">
        <title>Genome assembly of Hibiscus sabdariffa L. provides insights into metabolisms of medicinal natural products.</title>
        <authorList>
            <person name="Kim T."/>
        </authorList>
    </citation>
    <scope>NUCLEOTIDE SEQUENCE [LARGE SCALE GENOMIC DNA]</scope>
    <source>
        <strain evidence="1">TK-2024</strain>
        <tissue evidence="1">Old leaves</tissue>
    </source>
</reference>
<accession>A0ABR2RLW3</accession>
<evidence type="ECO:0000313" key="2">
    <source>
        <dbReference type="Proteomes" id="UP001396334"/>
    </source>
</evidence>
<protein>
    <submittedName>
        <fullName evidence="1">Uncharacterized protein</fullName>
    </submittedName>
</protein>
<dbReference type="InterPro" id="IPR006511">
    <property type="entry name" value="SHI_C"/>
</dbReference>
<keyword evidence="2" id="KW-1185">Reference proteome</keyword>